<keyword evidence="7 9" id="KW-0411">Iron-sulfur</keyword>
<dbReference type="InterPro" id="IPR006638">
    <property type="entry name" value="Elp3/MiaA/NifB-like_rSAM"/>
</dbReference>
<name>A0A8J7KX73_9FIRM</name>
<dbReference type="SUPFAM" id="SSF102114">
    <property type="entry name" value="Radical SAM enzymes"/>
    <property type="match status" value="1"/>
</dbReference>
<dbReference type="PANTHER" id="PTHR13932:SF5">
    <property type="entry name" value="RADICAL S-ADENOSYL METHIONINE DOMAIN-CONTAINING PROTEIN 1, MITOCHONDRIAL"/>
    <property type="match status" value="1"/>
</dbReference>
<dbReference type="InterPro" id="IPR004559">
    <property type="entry name" value="HemW-like"/>
</dbReference>
<evidence type="ECO:0000256" key="6">
    <source>
        <dbReference type="ARBA" id="ARBA00023004"/>
    </source>
</evidence>
<dbReference type="SMART" id="SM00729">
    <property type="entry name" value="Elp3"/>
    <property type="match status" value="1"/>
</dbReference>
<evidence type="ECO:0000256" key="7">
    <source>
        <dbReference type="ARBA" id="ARBA00023014"/>
    </source>
</evidence>
<sequence length="433" mass="50248">MNNLNGNNFNEIKDHIDQRKRRDLGLYIHVPFCKKKCDYCDFLSGPANKEIQKRYFEGLMKEIVSYKGGNNDYQVPTIFIGGGTPSAVDANYIKEILETVRNVFSIKNEPEVSIEVNPGTVNEEKLNIYKSAGINRISFGLQSTNNRELKLLGRIHTYEEFVDNYHLARNLGFHNINIDLMSALPGQTLASWELSLHKVLALNPEHISAYSLIIEEGTPFYKRYGNNHEYKKSDKIINEEELPDEEEDRKMYMRTKQILQEHGYQRYEISNYAKEGYECIHNNSYWTGTEYLGLGLGASSLVQNVRFHNITELNQYIKTCNKFYTNEENARFKHDRNVFTSILKDSVGIRENLQVLSIKDRMEEFMFLGLRRDKGISKNYFFECFNVSIHTIFGEVIDHLIKNTLLISEGDKLKLSEYGVDISNQVLSQFLLD</sequence>
<dbReference type="SFLD" id="SFLDF00288">
    <property type="entry name" value="HemN-like__clustered_with_nucl"/>
    <property type="match status" value="1"/>
</dbReference>
<keyword evidence="4 9" id="KW-0949">S-adenosyl-L-methionine</keyword>
<dbReference type="GO" id="GO:0005737">
    <property type="term" value="C:cytoplasm"/>
    <property type="evidence" value="ECO:0007669"/>
    <property type="project" value="UniProtKB-SubCell"/>
</dbReference>
<protein>
    <recommendedName>
        <fullName evidence="2 9">Heme chaperone HemW</fullName>
    </recommendedName>
</protein>
<dbReference type="GO" id="GO:0004109">
    <property type="term" value="F:coproporphyrinogen oxidase activity"/>
    <property type="evidence" value="ECO:0007669"/>
    <property type="project" value="InterPro"/>
</dbReference>
<dbReference type="GO" id="GO:0006779">
    <property type="term" value="P:porphyrin-containing compound biosynthetic process"/>
    <property type="evidence" value="ECO:0007669"/>
    <property type="project" value="InterPro"/>
</dbReference>
<gene>
    <name evidence="11" type="primary">hemW</name>
    <name evidence="11" type="ORF">I5677_11040</name>
</gene>
<evidence type="ECO:0000313" key="11">
    <source>
        <dbReference type="EMBL" id="MBH1941427.1"/>
    </source>
</evidence>
<dbReference type="PANTHER" id="PTHR13932">
    <property type="entry name" value="COPROPORPHYRINIGEN III OXIDASE"/>
    <property type="match status" value="1"/>
</dbReference>
<dbReference type="InterPro" id="IPR058240">
    <property type="entry name" value="rSAM_sf"/>
</dbReference>
<evidence type="ECO:0000256" key="5">
    <source>
        <dbReference type="ARBA" id="ARBA00022723"/>
    </source>
</evidence>
<comment type="function">
    <text evidence="9">Probably acts as a heme chaperone, transferring heme to an unknown acceptor. Binds one molecule of heme per monomer, possibly covalently. Binds 1 [4Fe-4S] cluster. The cluster is coordinated with 3 cysteines and an exchangeable S-adenosyl-L-methionine.</text>
</comment>
<accession>A0A8J7KX73</accession>
<dbReference type="GO" id="GO:0046872">
    <property type="term" value="F:metal ion binding"/>
    <property type="evidence" value="ECO:0007669"/>
    <property type="project" value="UniProtKB-UniRule"/>
</dbReference>
<comment type="subcellular location">
    <subcellularLocation>
        <location evidence="9">Cytoplasm</location>
    </subcellularLocation>
</comment>
<comment type="similarity">
    <text evidence="1">Belongs to the anaerobic coproporphyrinogen-III oxidase family. HemW subfamily.</text>
</comment>
<dbReference type="Gene3D" id="3.20.20.70">
    <property type="entry name" value="Aldolase class I"/>
    <property type="match status" value="1"/>
</dbReference>
<organism evidence="11 12">
    <name type="scientific">Mobilitalea sibirica</name>
    <dbReference type="NCBI Taxonomy" id="1462919"/>
    <lineage>
        <taxon>Bacteria</taxon>
        <taxon>Bacillati</taxon>
        <taxon>Bacillota</taxon>
        <taxon>Clostridia</taxon>
        <taxon>Lachnospirales</taxon>
        <taxon>Lachnospiraceae</taxon>
        <taxon>Mobilitalea</taxon>
    </lineage>
</organism>
<dbReference type="SFLD" id="SFLDS00029">
    <property type="entry name" value="Radical_SAM"/>
    <property type="match status" value="1"/>
</dbReference>
<dbReference type="Pfam" id="PF04055">
    <property type="entry name" value="Radical_SAM"/>
    <property type="match status" value="1"/>
</dbReference>
<feature type="domain" description="Radical SAM core" evidence="10">
    <location>
        <begin position="18"/>
        <end position="265"/>
    </location>
</feature>
<evidence type="ECO:0000256" key="2">
    <source>
        <dbReference type="ARBA" id="ARBA00017228"/>
    </source>
</evidence>
<dbReference type="SFLD" id="SFLDG01065">
    <property type="entry name" value="anaerobic_coproporphyrinogen-I"/>
    <property type="match status" value="1"/>
</dbReference>
<dbReference type="InterPro" id="IPR010723">
    <property type="entry name" value="HemN_C"/>
</dbReference>
<comment type="caution">
    <text evidence="11">The sequence shown here is derived from an EMBL/GenBank/DDBJ whole genome shotgun (WGS) entry which is preliminary data.</text>
</comment>
<keyword evidence="8 9" id="KW-0143">Chaperone</keyword>
<dbReference type="Pfam" id="PF06969">
    <property type="entry name" value="HemN_C"/>
    <property type="match status" value="1"/>
</dbReference>
<dbReference type="EMBL" id="JAEAGR010000011">
    <property type="protein sequence ID" value="MBH1941427.1"/>
    <property type="molecule type" value="Genomic_DNA"/>
</dbReference>
<dbReference type="RefSeq" id="WP_197661643.1">
    <property type="nucleotide sequence ID" value="NZ_JAEAGR010000011.1"/>
</dbReference>
<dbReference type="GO" id="GO:0051539">
    <property type="term" value="F:4 iron, 4 sulfur cluster binding"/>
    <property type="evidence" value="ECO:0007669"/>
    <property type="project" value="UniProtKB-UniRule"/>
</dbReference>
<dbReference type="CDD" id="cd01335">
    <property type="entry name" value="Radical_SAM"/>
    <property type="match status" value="1"/>
</dbReference>
<dbReference type="SFLD" id="SFLDF00562">
    <property type="entry name" value="HemN-like__clustered_with_heat"/>
    <property type="match status" value="1"/>
</dbReference>
<evidence type="ECO:0000313" key="12">
    <source>
        <dbReference type="Proteomes" id="UP000623269"/>
    </source>
</evidence>
<dbReference type="SFLD" id="SFLDG01082">
    <property type="entry name" value="B12-binding_domain_containing"/>
    <property type="match status" value="1"/>
</dbReference>
<evidence type="ECO:0000256" key="8">
    <source>
        <dbReference type="ARBA" id="ARBA00023186"/>
    </source>
</evidence>
<proteinExistence type="inferred from homology"/>
<keyword evidence="3 9" id="KW-0349">Heme</keyword>
<keyword evidence="12" id="KW-1185">Reference proteome</keyword>
<evidence type="ECO:0000256" key="1">
    <source>
        <dbReference type="ARBA" id="ARBA00006100"/>
    </source>
</evidence>
<evidence type="ECO:0000259" key="10">
    <source>
        <dbReference type="PROSITE" id="PS51918"/>
    </source>
</evidence>
<dbReference type="InterPro" id="IPR034505">
    <property type="entry name" value="Coproporphyrinogen-III_oxidase"/>
</dbReference>
<dbReference type="PROSITE" id="PS51918">
    <property type="entry name" value="RADICAL_SAM"/>
    <property type="match status" value="1"/>
</dbReference>
<reference evidence="11" key="1">
    <citation type="submission" date="2020-12" db="EMBL/GenBank/DDBJ databases">
        <title>M. sibirica DSM 26468T genome.</title>
        <authorList>
            <person name="Thieme N."/>
            <person name="Rettenmaier R."/>
            <person name="Zverlov V."/>
            <person name="Liebl W."/>
        </authorList>
    </citation>
    <scope>NUCLEOTIDE SEQUENCE</scope>
    <source>
        <strain evidence="11">DSM 26468</strain>
    </source>
</reference>
<dbReference type="NCBIfam" id="TIGR00539">
    <property type="entry name" value="hemN_rel"/>
    <property type="match status" value="1"/>
</dbReference>
<evidence type="ECO:0000256" key="4">
    <source>
        <dbReference type="ARBA" id="ARBA00022691"/>
    </source>
</evidence>
<dbReference type="Proteomes" id="UP000623269">
    <property type="component" value="Unassembled WGS sequence"/>
</dbReference>
<keyword evidence="6 9" id="KW-0408">Iron</keyword>
<dbReference type="AlphaFoldDB" id="A0A8J7KX73"/>
<keyword evidence="9" id="KW-0963">Cytoplasm</keyword>
<evidence type="ECO:0000256" key="3">
    <source>
        <dbReference type="ARBA" id="ARBA00022617"/>
    </source>
</evidence>
<dbReference type="InterPro" id="IPR007197">
    <property type="entry name" value="rSAM"/>
</dbReference>
<dbReference type="InterPro" id="IPR013785">
    <property type="entry name" value="Aldolase_TIM"/>
</dbReference>
<evidence type="ECO:0000256" key="9">
    <source>
        <dbReference type="RuleBase" id="RU364116"/>
    </source>
</evidence>
<keyword evidence="9" id="KW-0004">4Fe-4S</keyword>
<keyword evidence="5 9" id="KW-0479">Metal-binding</keyword>